<name>A0ABS1BUB3_9NEIS</name>
<keyword evidence="1" id="KW-0812">Transmembrane</keyword>
<reference evidence="2 3" key="1">
    <citation type="journal article" date="2021" name="Pathogens">
        <title>Isolation and Characterization of Kingella bonacorsii sp. nov., A Novel Kingella Species Detected in a Stable Periodontitis Subject.</title>
        <authorList>
            <person name="Antezack A."/>
            <person name="Boxberger M."/>
            <person name="Rolland C."/>
            <person name="Monnet-Corti V."/>
            <person name="La Scola B."/>
        </authorList>
    </citation>
    <scope>NUCLEOTIDE SEQUENCE [LARGE SCALE GENOMIC DNA]</scope>
    <source>
        <strain evidence="2 3">Marseille-Q4569</strain>
    </source>
</reference>
<protein>
    <submittedName>
        <fullName evidence="2">Peptidase</fullName>
    </submittedName>
</protein>
<evidence type="ECO:0000256" key="1">
    <source>
        <dbReference type="SAM" id="Phobius"/>
    </source>
</evidence>
<dbReference type="Proteomes" id="UP000614058">
    <property type="component" value="Unassembled WGS sequence"/>
</dbReference>
<organism evidence="2 3">
    <name type="scientific">Kingella bonacorsii</name>
    <dbReference type="NCBI Taxonomy" id="2796361"/>
    <lineage>
        <taxon>Bacteria</taxon>
        <taxon>Pseudomonadati</taxon>
        <taxon>Pseudomonadota</taxon>
        <taxon>Betaproteobacteria</taxon>
        <taxon>Neisseriales</taxon>
        <taxon>Neisseriaceae</taxon>
        <taxon>Kingella</taxon>
    </lineage>
</organism>
<keyword evidence="1" id="KW-1133">Transmembrane helix</keyword>
<proteinExistence type="predicted"/>
<dbReference type="Gene3D" id="3.10.450.40">
    <property type="match status" value="1"/>
</dbReference>
<sequence>MRTADAGNLVTLERTFTMIKIQLDPNGKEKLQEAAKKSAQQGKTAVRWLGRKIKQLKPTRKTVLKGGVLALLLGVATAAGANYLPKMTGQSNITAVQAAQAAFGVTNGGIITEAEFDISKRGSRYEFEILSGGRKYEVNVDAMSVKAWVDED</sequence>
<accession>A0ABS1BUB3</accession>
<gene>
    <name evidence="2" type="ORF">JDW22_09320</name>
</gene>
<comment type="caution">
    <text evidence="2">The sequence shown here is derived from an EMBL/GenBank/DDBJ whole genome shotgun (WGS) entry which is preliminary data.</text>
</comment>
<evidence type="ECO:0000313" key="3">
    <source>
        <dbReference type="Proteomes" id="UP000614058"/>
    </source>
</evidence>
<feature type="transmembrane region" description="Helical" evidence="1">
    <location>
        <begin position="62"/>
        <end position="84"/>
    </location>
</feature>
<dbReference type="EMBL" id="JAEHNZ010000003">
    <property type="protein sequence ID" value="MBK0396764.1"/>
    <property type="molecule type" value="Genomic_DNA"/>
</dbReference>
<keyword evidence="3" id="KW-1185">Reference proteome</keyword>
<evidence type="ECO:0000313" key="2">
    <source>
        <dbReference type="EMBL" id="MBK0396764.1"/>
    </source>
</evidence>
<keyword evidence="1" id="KW-0472">Membrane</keyword>